<proteinExistence type="predicted"/>
<comment type="caution">
    <text evidence="1">The sequence shown here is derived from an EMBL/GenBank/DDBJ whole genome shotgun (WGS) entry which is preliminary data.</text>
</comment>
<protein>
    <recommendedName>
        <fullName evidence="3">Cardiolipin synthetase</fullName>
    </recommendedName>
</protein>
<evidence type="ECO:0000313" key="2">
    <source>
        <dbReference type="Proteomes" id="UP001500459"/>
    </source>
</evidence>
<evidence type="ECO:0008006" key="3">
    <source>
        <dbReference type="Google" id="ProtNLM"/>
    </source>
</evidence>
<dbReference type="EMBL" id="BAABCW010000003">
    <property type="protein sequence ID" value="GAA4112393.1"/>
    <property type="molecule type" value="Genomic_DNA"/>
</dbReference>
<sequence length="219" mass="25188">MKILYTYIMIPLILSCSSSELVENWKNPEIDTFEAQKVLVVGITSDVKGRNIFEKKLTTSLQKNGVLAIKSLDFFDNSFTTSPKSGKELLAMESKLIAAGFDAILISKIVGEEDRVSVVQAYKNMDKTFGSFREDYYKNQRIYYEDNYYENYTVYLAETSLYCICSEKDRELIWKGSIEITEPDNVAKAVGDYVKVLIWGLREQQLLIIEEKQDEDIDL</sequence>
<accession>A0ABP7XDC2</accession>
<organism evidence="1 2">
    <name type="scientific">Aquimarina addita</name>
    <dbReference type="NCBI Taxonomy" id="870485"/>
    <lineage>
        <taxon>Bacteria</taxon>
        <taxon>Pseudomonadati</taxon>
        <taxon>Bacteroidota</taxon>
        <taxon>Flavobacteriia</taxon>
        <taxon>Flavobacteriales</taxon>
        <taxon>Flavobacteriaceae</taxon>
        <taxon>Aquimarina</taxon>
    </lineage>
</organism>
<dbReference type="PROSITE" id="PS51257">
    <property type="entry name" value="PROKAR_LIPOPROTEIN"/>
    <property type="match status" value="1"/>
</dbReference>
<evidence type="ECO:0000313" key="1">
    <source>
        <dbReference type="EMBL" id="GAA4112393.1"/>
    </source>
</evidence>
<keyword evidence="2" id="KW-1185">Reference proteome</keyword>
<gene>
    <name evidence="1" type="ORF">GCM10022393_10820</name>
</gene>
<name>A0ABP7XDC2_9FLAO</name>
<reference evidence="2" key="1">
    <citation type="journal article" date="2019" name="Int. J. Syst. Evol. Microbiol.">
        <title>The Global Catalogue of Microorganisms (GCM) 10K type strain sequencing project: providing services to taxonomists for standard genome sequencing and annotation.</title>
        <authorList>
            <consortium name="The Broad Institute Genomics Platform"/>
            <consortium name="The Broad Institute Genome Sequencing Center for Infectious Disease"/>
            <person name="Wu L."/>
            <person name="Ma J."/>
        </authorList>
    </citation>
    <scope>NUCLEOTIDE SEQUENCE [LARGE SCALE GENOMIC DNA]</scope>
    <source>
        <strain evidence="2">JCM 17106</strain>
    </source>
</reference>
<dbReference type="RefSeq" id="WP_344925421.1">
    <property type="nucleotide sequence ID" value="NZ_BAABCW010000003.1"/>
</dbReference>
<dbReference type="Proteomes" id="UP001500459">
    <property type="component" value="Unassembled WGS sequence"/>
</dbReference>